<dbReference type="PANTHER" id="PTHR45835">
    <property type="entry name" value="YALI0A06105P"/>
    <property type="match status" value="1"/>
</dbReference>
<dbReference type="Proteomes" id="UP000265520">
    <property type="component" value="Unassembled WGS sequence"/>
</dbReference>
<dbReference type="InterPro" id="IPR036397">
    <property type="entry name" value="RNaseH_sf"/>
</dbReference>
<dbReference type="AlphaFoldDB" id="A0A392Q4W6"/>
<organism evidence="2 3">
    <name type="scientific">Trifolium medium</name>
    <dbReference type="NCBI Taxonomy" id="97028"/>
    <lineage>
        <taxon>Eukaryota</taxon>
        <taxon>Viridiplantae</taxon>
        <taxon>Streptophyta</taxon>
        <taxon>Embryophyta</taxon>
        <taxon>Tracheophyta</taxon>
        <taxon>Spermatophyta</taxon>
        <taxon>Magnoliopsida</taxon>
        <taxon>eudicotyledons</taxon>
        <taxon>Gunneridae</taxon>
        <taxon>Pentapetalae</taxon>
        <taxon>rosids</taxon>
        <taxon>fabids</taxon>
        <taxon>Fabales</taxon>
        <taxon>Fabaceae</taxon>
        <taxon>Papilionoideae</taxon>
        <taxon>50 kb inversion clade</taxon>
        <taxon>NPAAA clade</taxon>
        <taxon>Hologalegina</taxon>
        <taxon>IRL clade</taxon>
        <taxon>Trifolieae</taxon>
        <taxon>Trifolium</taxon>
    </lineage>
</organism>
<evidence type="ECO:0000313" key="3">
    <source>
        <dbReference type="Proteomes" id="UP000265520"/>
    </source>
</evidence>
<dbReference type="Gene3D" id="3.30.420.10">
    <property type="entry name" value="Ribonuclease H-like superfamily/Ribonuclease H"/>
    <property type="match status" value="1"/>
</dbReference>
<dbReference type="GO" id="GO:0003676">
    <property type="term" value="F:nucleic acid binding"/>
    <property type="evidence" value="ECO:0007669"/>
    <property type="project" value="InterPro"/>
</dbReference>
<reference evidence="2 3" key="1">
    <citation type="journal article" date="2018" name="Front. Plant Sci.">
        <title>Red Clover (Trifolium pratense) and Zigzag Clover (T. medium) - A Picture of Genomic Similarities and Differences.</title>
        <authorList>
            <person name="Dluhosova J."/>
            <person name="Istvanek J."/>
            <person name="Nedelnik J."/>
            <person name="Repkova J."/>
        </authorList>
    </citation>
    <scope>NUCLEOTIDE SEQUENCE [LARGE SCALE GENOMIC DNA]</scope>
    <source>
        <strain evidence="3">cv. 10/8</strain>
        <tissue evidence="2">Leaf</tissue>
    </source>
</reference>
<protein>
    <submittedName>
        <fullName evidence="2">Retrotransposon protein</fullName>
    </submittedName>
</protein>
<dbReference type="Gene3D" id="1.10.340.70">
    <property type="match status" value="1"/>
</dbReference>
<proteinExistence type="predicted"/>
<feature type="domain" description="Integrase zinc-binding" evidence="1">
    <location>
        <begin position="49"/>
        <end position="105"/>
    </location>
</feature>
<feature type="non-terminal residue" evidence="2">
    <location>
        <position position="186"/>
    </location>
</feature>
<accession>A0A392Q4W6</accession>
<sequence>MELSCDLRSMIAHAQESDENLQKRINKPEFSVADDGVILFEGRICVPNDEDIKRLILEEAYKSGFSIHPGSTKMYHDLKKDYWWPSMKTEIAEFVSRCIVCQQVKIEHQKPAGPLQPLEIPEWKWDHITMDFVVGLPSNQKGQDSIWVIVDRLTKSGHFIPVKSTLRAPQYAEVFIENIVKLHGVP</sequence>
<evidence type="ECO:0000259" key="1">
    <source>
        <dbReference type="Pfam" id="PF17921"/>
    </source>
</evidence>
<evidence type="ECO:0000313" key="2">
    <source>
        <dbReference type="EMBL" id="MCI19158.1"/>
    </source>
</evidence>
<dbReference type="PANTHER" id="PTHR45835:SF99">
    <property type="entry name" value="CHROMO DOMAIN-CONTAINING PROTEIN-RELATED"/>
    <property type="match status" value="1"/>
</dbReference>
<dbReference type="SUPFAM" id="SSF53098">
    <property type="entry name" value="Ribonuclease H-like"/>
    <property type="match status" value="1"/>
</dbReference>
<keyword evidence="3" id="KW-1185">Reference proteome</keyword>
<dbReference type="Pfam" id="PF17921">
    <property type="entry name" value="Integrase_H2C2"/>
    <property type="match status" value="1"/>
</dbReference>
<name>A0A392Q4W6_9FABA</name>
<dbReference type="InterPro" id="IPR012337">
    <property type="entry name" value="RNaseH-like_sf"/>
</dbReference>
<comment type="caution">
    <text evidence="2">The sequence shown here is derived from an EMBL/GenBank/DDBJ whole genome shotgun (WGS) entry which is preliminary data.</text>
</comment>
<dbReference type="InterPro" id="IPR041588">
    <property type="entry name" value="Integrase_H2C2"/>
</dbReference>
<dbReference type="EMBL" id="LXQA010113479">
    <property type="protein sequence ID" value="MCI19158.1"/>
    <property type="molecule type" value="Genomic_DNA"/>
</dbReference>